<accession>A0A1D6N233</accession>
<dbReference type="GO" id="GO:0031625">
    <property type="term" value="F:ubiquitin protein ligase binding"/>
    <property type="evidence" value="ECO:0007669"/>
    <property type="project" value="InterPro"/>
</dbReference>
<evidence type="ECO:0000259" key="2">
    <source>
        <dbReference type="Pfam" id="PF00888"/>
    </source>
</evidence>
<dbReference type="InterPro" id="IPR016159">
    <property type="entry name" value="Cullin_repeat-like_dom_sf"/>
</dbReference>
<comment type="similarity">
    <text evidence="1">Belongs to the cullin family.</text>
</comment>
<gene>
    <name evidence="3" type="ORF">ZEAMMB73_Zm00001d042193</name>
</gene>
<proteinExistence type="inferred from homology"/>
<evidence type="ECO:0000256" key="1">
    <source>
        <dbReference type="ARBA" id="ARBA00006019"/>
    </source>
</evidence>
<dbReference type="InParanoid" id="A0A1D6N233"/>
<sequence length="292" mass="34128">MNNHLSFEEGWKVLEQGIVKCSKILECTSTRPTVNEYMNYYDCAYRMAVQKQHYCPEMYNGFKMMLAECVRTMVLPHLMHKQNDSFFRELVKMWSNYCIMIRCVIGFFSYLDRCYVKQYKLPSLSNTAATSFFDPVFSYFNDEARTALLTMIQQERDGIRMDSSLRDVMHGICCSEAKSIMQNAFLDEIYGYYSVRSSEWIKHYSLPDYLAKVEESMEMETKRLAYYLEISSGDSYPLCLQVSFYCHAVNAPLMETYVSYVTEKQIGGQLMLETYKIVEEELLGRCSSLTLG</sequence>
<protein>
    <submittedName>
        <fullName evidence="3">Putative cullin-like protein 2</fullName>
    </submittedName>
</protein>
<dbReference type="GO" id="GO:0006511">
    <property type="term" value="P:ubiquitin-dependent protein catabolic process"/>
    <property type="evidence" value="ECO:0007669"/>
    <property type="project" value="InterPro"/>
</dbReference>
<dbReference type="EMBL" id="CM007649">
    <property type="protein sequence ID" value="ONM34781.1"/>
    <property type="molecule type" value="Genomic_DNA"/>
</dbReference>
<reference evidence="3" key="1">
    <citation type="submission" date="2015-12" db="EMBL/GenBank/DDBJ databases">
        <title>Update maize B73 reference genome by single molecule sequencing technologies.</title>
        <authorList>
            <consortium name="Maize Genome Sequencing Project"/>
            <person name="Ware D."/>
        </authorList>
    </citation>
    <scope>NUCLEOTIDE SEQUENCE [LARGE SCALE GENOMIC DNA]</scope>
    <source>
        <tissue evidence="3">Seedling</tissue>
    </source>
</reference>
<dbReference type="STRING" id="4577.A0A1D6N233"/>
<dbReference type="Gene3D" id="1.20.1310.10">
    <property type="entry name" value="Cullin Repeats"/>
    <property type="match status" value="2"/>
</dbReference>
<dbReference type="SMR" id="A0A1D6N233"/>
<feature type="domain" description="Cullin N-terminal" evidence="2">
    <location>
        <begin position="11"/>
        <end position="233"/>
    </location>
</feature>
<dbReference type="InterPro" id="IPR001373">
    <property type="entry name" value="Cullin_N"/>
</dbReference>
<dbReference type="AlphaFoldDB" id="A0A1D6N233"/>
<dbReference type="ExpressionAtlas" id="A0A1D6N233">
    <property type="expression patterns" value="baseline and differential"/>
</dbReference>
<dbReference type="Pfam" id="PF00888">
    <property type="entry name" value="Cullin"/>
    <property type="match status" value="1"/>
</dbReference>
<dbReference type="InterPro" id="IPR045093">
    <property type="entry name" value="Cullin"/>
</dbReference>
<dbReference type="PANTHER" id="PTHR11932">
    <property type="entry name" value="CULLIN"/>
    <property type="match status" value="1"/>
</dbReference>
<dbReference type="IntAct" id="A0A1D6N233">
    <property type="interactions" value="8"/>
</dbReference>
<evidence type="ECO:0000313" key="3">
    <source>
        <dbReference type="EMBL" id="ONM34781.1"/>
    </source>
</evidence>
<dbReference type="SUPFAM" id="SSF74788">
    <property type="entry name" value="Cullin repeat-like"/>
    <property type="match status" value="1"/>
</dbReference>
<organism evidence="3">
    <name type="scientific">Zea mays</name>
    <name type="common">Maize</name>
    <dbReference type="NCBI Taxonomy" id="4577"/>
    <lineage>
        <taxon>Eukaryota</taxon>
        <taxon>Viridiplantae</taxon>
        <taxon>Streptophyta</taxon>
        <taxon>Embryophyta</taxon>
        <taxon>Tracheophyta</taxon>
        <taxon>Spermatophyta</taxon>
        <taxon>Magnoliopsida</taxon>
        <taxon>Liliopsida</taxon>
        <taxon>Poales</taxon>
        <taxon>Poaceae</taxon>
        <taxon>PACMAD clade</taxon>
        <taxon>Panicoideae</taxon>
        <taxon>Andropogonodae</taxon>
        <taxon>Andropogoneae</taxon>
        <taxon>Tripsacinae</taxon>
        <taxon>Zea</taxon>
    </lineage>
</organism>
<name>A0A1D6N233_MAIZE</name>